<comment type="similarity">
    <text evidence="2">Belongs to the SLX9 family.</text>
</comment>
<accession>A0A9C5Z681</accession>
<dbReference type="GO" id="GO:0030688">
    <property type="term" value="C:preribosome, small subunit precursor"/>
    <property type="evidence" value="ECO:0007669"/>
    <property type="project" value="InterPro"/>
</dbReference>
<dbReference type="RefSeq" id="XP_037890260.1">
    <property type="nucleotide sequence ID" value="XM_038034332.1"/>
</dbReference>
<dbReference type="GO" id="GO:0005730">
    <property type="term" value="C:nucleolus"/>
    <property type="evidence" value="ECO:0007669"/>
    <property type="project" value="UniProtKB-SubCell"/>
</dbReference>
<gene>
    <name evidence="5" type="primary">LOC119637892</name>
</gene>
<organism evidence="4 5">
    <name type="scientific">Glossina fuscipes</name>
    <dbReference type="NCBI Taxonomy" id="7396"/>
    <lineage>
        <taxon>Eukaryota</taxon>
        <taxon>Metazoa</taxon>
        <taxon>Ecdysozoa</taxon>
        <taxon>Arthropoda</taxon>
        <taxon>Hexapoda</taxon>
        <taxon>Insecta</taxon>
        <taxon>Pterygota</taxon>
        <taxon>Neoptera</taxon>
        <taxon>Endopterygota</taxon>
        <taxon>Diptera</taxon>
        <taxon>Brachycera</taxon>
        <taxon>Muscomorpha</taxon>
        <taxon>Hippoboscoidea</taxon>
        <taxon>Glossinidae</taxon>
        <taxon>Glossina</taxon>
    </lineage>
</organism>
<dbReference type="Pfam" id="PF15341">
    <property type="entry name" value="SLX9"/>
    <property type="match status" value="1"/>
</dbReference>
<reference evidence="5" key="1">
    <citation type="submission" date="2025-08" db="UniProtKB">
        <authorList>
            <consortium name="RefSeq"/>
        </authorList>
    </citation>
    <scope>IDENTIFICATION</scope>
    <source>
        <tissue evidence="5">Whole body pupa</tissue>
    </source>
</reference>
<keyword evidence="3" id="KW-0539">Nucleus</keyword>
<comment type="subcellular location">
    <subcellularLocation>
        <location evidence="1">Nucleus</location>
        <location evidence="1">Nucleolus</location>
    </subcellularLocation>
</comment>
<dbReference type="Proteomes" id="UP000092443">
    <property type="component" value="Unplaced"/>
</dbReference>
<keyword evidence="4" id="KW-1185">Reference proteome</keyword>
<dbReference type="KEGG" id="gfs:119637892"/>
<dbReference type="InterPro" id="IPR028160">
    <property type="entry name" value="Slx9-like"/>
</dbReference>
<name>A0A9C5Z681_9MUSC</name>
<evidence type="ECO:0000313" key="5">
    <source>
        <dbReference type="RefSeq" id="XP_037890260.1"/>
    </source>
</evidence>
<dbReference type="GO" id="GO:0030686">
    <property type="term" value="C:90S preribosome"/>
    <property type="evidence" value="ECO:0007669"/>
    <property type="project" value="InterPro"/>
</dbReference>
<dbReference type="GeneID" id="119637892"/>
<dbReference type="AlphaFoldDB" id="A0A9C5Z681"/>
<protein>
    <submittedName>
        <fullName evidence="5">Uncharacterized protein LOC119637892</fullName>
    </submittedName>
</protein>
<evidence type="ECO:0000313" key="4">
    <source>
        <dbReference type="Proteomes" id="UP000092443"/>
    </source>
</evidence>
<sequence>MGRTNKKIQRKKLIYKKLPIQAIKENVTANLDSSSVKKITKKRGNAHRKRKCLFQKVGLIKKQQLRDHGKHYGKTENVIDLNPLKDSLPSIKDIIELSKDKAQLKTGVEEIDESPIKPIKQETGKASVRTRLRRKKEKFIAQVIAYQDELKARDFKKNPRESIRNRIKFKVGLFYD</sequence>
<evidence type="ECO:0000256" key="1">
    <source>
        <dbReference type="ARBA" id="ARBA00004604"/>
    </source>
</evidence>
<evidence type="ECO:0000256" key="2">
    <source>
        <dbReference type="ARBA" id="ARBA00011022"/>
    </source>
</evidence>
<evidence type="ECO:0000256" key="3">
    <source>
        <dbReference type="ARBA" id="ARBA00023242"/>
    </source>
</evidence>
<dbReference type="GO" id="GO:0000462">
    <property type="term" value="P:maturation of SSU-rRNA from tricistronic rRNA transcript (SSU-rRNA, 5.8S rRNA, LSU-rRNA)"/>
    <property type="evidence" value="ECO:0007669"/>
    <property type="project" value="InterPro"/>
</dbReference>
<proteinExistence type="inferred from homology"/>